<feature type="transmembrane region" description="Helical" evidence="1">
    <location>
        <begin position="44"/>
        <end position="64"/>
    </location>
</feature>
<keyword evidence="1" id="KW-1133">Transmembrane helix</keyword>
<keyword evidence="1" id="KW-0472">Membrane</keyword>
<accession>A0A8S8ZZP1</accession>
<keyword evidence="1" id="KW-0812">Transmembrane</keyword>
<protein>
    <submittedName>
        <fullName evidence="2">Uncharacterized protein</fullName>
    </submittedName>
</protein>
<dbReference type="VEuPathDB" id="FungiDB:SMAC_12703"/>
<feature type="transmembrane region" description="Helical" evidence="1">
    <location>
        <begin position="151"/>
        <end position="171"/>
    </location>
</feature>
<proteinExistence type="predicted"/>
<organism evidence="2 3">
    <name type="scientific">Sordaria macrospora</name>
    <dbReference type="NCBI Taxonomy" id="5147"/>
    <lineage>
        <taxon>Eukaryota</taxon>
        <taxon>Fungi</taxon>
        <taxon>Dikarya</taxon>
        <taxon>Ascomycota</taxon>
        <taxon>Pezizomycotina</taxon>
        <taxon>Sordariomycetes</taxon>
        <taxon>Sordariomycetidae</taxon>
        <taxon>Sordariales</taxon>
        <taxon>Sordariaceae</taxon>
        <taxon>Sordaria</taxon>
    </lineage>
</organism>
<evidence type="ECO:0000313" key="3">
    <source>
        <dbReference type="Proteomes" id="UP000433876"/>
    </source>
</evidence>
<comment type="caution">
    <text evidence="2">The sequence shown here is derived from an EMBL/GenBank/DDBJ whole genome shotgun (WGS) entry which is preliminary data.</text>
</comment>
<dbReference type="Proteomes" id="UP000433876">
    <property type="component" value="Unassembled WGS sequence"/>
</dbReference>
<evidence type="ECO:0000256" key="1">
    <source>
        <dbReference type="SAM" id="Phobius"/>
    </source>
</evidence>
<sequence>MEGSWLLFETTESIIEVLWDIALAFFVIRISFYYFLLTFLSSLLLGYLAYAQLLPITTFAHFLSSSSASEPINNHILLSWTILLTITSAIWAHLVLSHYEVPRVTHFRLAICSMALAFMVSAEMVVAFVLFEEGYGGWVWEEMKSVAGVAWGGWMVMYSVMPVLLMGLERIMEEKREGRRILGHGFHRAGTGMHKLPTINEEKTMMY</sequence>
<dbReference type="OMA" id="PITTFAH"/>
<dbReference type="EMBL" id="NMPR01000020">
    <property type="protein sequence ID" value="KAA8634656.1"/>
    <property type="molecule type" value="Genomic_DNA"/>
</dbReference>
<gene>
    <name evidence="2" type="ORF">SMACR_12703</name>
</gene>
<name>A0A8S8ZZP1_SORMA</name>
<feature type="transmembrane region" description="Helical" evidence="1">
    <location>
        <begin position="17"/>
        <end position="37"/>
    </location>
</feature>
<feature type="transmembrane region" description="Helical" evidence="1">
    <location>
        <begin position="76"/>
        <end position="97"/>
    </location>
</feature>
<feature type="transmembrane region" description="Helical" evidence="1">
    <location>
        <begin position="109"/>
        <end position="131"/>
    </location>
</feature>
<dbReference type="AlphaFoldDB" id="A0A8S8ZZP1"/>
<reference evidence="2 3" key="1">
    <citation type="submission" date="2017-07" db="EMBL/GenBank/DDBJ databases">
        <title>Genome sequence of the Sordaria macrospora wild type strain R19027.</title>
        <authorList>
            <person name="Nowrousian M."/>
            <person name="Teichert I."/>
            <person name="Kueck U."/>
        </authorList>
    </citation>
    <scope>NUCLEOTIDE SEQUENCE [LARGE SCALE GENOMIC DNA]</scope>
    <source>
        <strain evidence="2 3">R19027</strain>
        <tissue evidence="2">Mycelium</tissue>
    </source>
</reference>
<evidence type="ECO:0000313" key="2">
    <source>
        <dbReference type="EMBL" id="KAA8634656.1"/>
    </source>
</evidence>